<dbReference type="NCBIfam" id="NF006829">
    <property type="entry name" value="PRK09352.1"/>
    <property type="match status" value="1"/>
</dbReference>
<comment type="domain">
    <text evidence="14">The last Arg residue of the ACP-binding site is essential for the weak association between ACP/AcpP and FabH.</text>
</comment>
<dbReference type="AlphaFoldDB" id="A0A0G8AW55"/>
<dbReference type="GO" id="GO:0004315">
    <property type="term" value="F:3-oxoacyl-[acyl-carrier-protein] synthase activity"/>
    <property type="evidence" value="ECO:0007669"/>
    <property type="project" value="InterPro"/>
</dbReference>
<keyword evidence="5 14" id="KW-0276">Fatty acid metabolism</keyword>
<dbReference type="SUPFAM" id="SSF53901">
    <property type="entry name" value="Thiolase-like"/>
    <property type="match status" value="1"/>
</dbReference>
<evidence type="ECO:0000256" key="1">
    <source>
        <dbReference type="ARBA" id="ARBA00005194"/>
    </source>
</evidence>
<gene>
    <name evidence="14" type="primary">fabH</name>
    <name evidence="17" type="ORF">TQ37_03985</name>
</gene>
<comment type="catalytic activity">
    <reaction evidence="11">
        <text>(2S)-2-methylbutanoyl-CoA + malonyl-[ACP] + H(+) = (4S)-4-methyl-3-oxohexanoyl-[ACP] + CO2 + CoA</text>
        <dbReference type="Rhea" id="RHEA:42276"/>
        <dbReference type="Rhea" id="RHEA-COMP:9623"/>
        <dbReference type="Rhea" id="RHEA-COMP:17148"/>
        <dbReference type="ChEBI" id="CHEBI:15378"/>
        <dbReference type="ChEBI" id="CHEBI:16526"/>
        <dbReference type="ChEBI" id="CHEBI:57287"/>
        <dbReference type="ChEBI" id="CHEBI:78449"/>
        <dbReference type="ChEBI" id="CHEBI:88166"/>
        <dbReference type="ChEBI" id="CHEBI:167462"/>
        <dbReference type="EC" id="2.3.1.300"/>
    </reaction>
    <physiologicalReaction direction="left-to-right" evidence="11">
        <dbReference type="Rhea" id="RHEA:42277"/>
    </physiologicalReaction>
</comment>
<keyword evidence="6 14" id="KW-0443">Lipid metabolism</keyword>
<dbReference type="Gene3D" id="3.40.47.10">
    <property type="match status" value="1"/>
</dbReference>
<evidence type="ECO:0000313" key="18">
    <source>
        <dbReference type="Proteomes" id="UP000035037"/>
    </source>
</evidence>
<dbReference type="InterPro" id="IPR013747">
    <property type="entry name" value="ACP_syn_III_C"/>
</dbReference>
<dbReference type="CDD" id="cd00830">
    <property type="entry name" value="KAS_III"/>
    <property type="match status" value="1"/>
</dbReference>
<keyword evidence="3 14" id="KW-0444">Lipid biosynthesis</keyword>
<sequence length="349" mass="37063">MWLAAHGWSFSVSAAVGIALTGSGAATPARVVTNDELSLWLDTSDDWIRSRTGIAARRIATAEDSLESLSSQAARQALEQAGWRPDQVDLILLATSSPEDLFGSAPAVQAALGADNAVAFDLTAACSGFLFALITAAQYIRSGTYQRVLVVGADLLSRWVDWQDRRTCVLFGDGAGAVAMEAAPEGRDGLLTMVMRTDGRRRSCLTMAHQVTPRILHDQLQAGSGDFHPIAMDGQEVYKFAVQQVPLVLNQALKQAGITAEQLDWLLLHQANERILASVAQRLGIPAAKVLSNLANYGNTSAATIPLMLHEAVEAQRIRPGHLIASSGFGAGLSWGAALLRWGGQSGAP</sequence>
<proteinExistence type="inferred from homology"/>
<dbReference type="GO" id="GO:0033818">
    <property type="term" value="F:beta-ketoacyl-acyl-carrier-protein synthase III activity"/>
    <property type="evidence" value="ECO:0007669"/>
    <property type="project" value="UniProtKB-UniRule"/>
</dbReference>
<dbReference type="HAMAP" id="MF_01815">
    <property type="entry name" value="FabH"/>
    <property type="match status" value="1"/>
</dbReference>
<feature type="active site" evidence="14">
    <location>
        <position position="269"/>
    </location>
</feature>
<feature type="active site" evidence="14">
    <location>
        <position position="299"/>
    </location>
</feature>
<comment type="catalytic activity">
    <reaction evidence="12">
        <text>2-methylpropanoyl-CoA + malonyl-[ACP] + H(+) = 4-methyl-3-oxopentanoyl-[ACP] + CO2 + CoA</text>
        <dbReference type="Rhea" id="RHEA:42268"/>
        <dbReference type="Rhea" id="RHEA-COMP:9623"/>
        <dbReference type="Rhea" id="RHEA-COMP:9940"/>
        <dbReference type="ChEBI" id="CHEBI:15378"/>
        <dbReference type="ChEBI" id="CHEBI:16526"/>
        <dbReference type="ChEBI" id="CHEBI:57287"/>
        <dbReference type="ChEBI" id="CHEBI:57338"/>
        <dbReference type="ChEBI" id="CHEBI:78449"/>
        <dbReference type="ChEBI" id="CHEBI:78820"/>
        <dbReference type="EC" id="2.3.1.300"/>
    </reaction>
    <physiologicalReaction direction="left-to-right" evidence="12">
        <dbReference type="Rhea" id="RHEA:42269"/>
    </physiologicalReaction>
</comment>
<evidence type="ECO:0000313" key="17">
    <source>
        <dbReference type="EMBL" id="KKZ13602.1"/>
    </source>
</evidence>
<dbReference type="STRING" id="431041.FLM9_39"/>
<dbReference type="UniPathway" id="UPA00094"/>
<dbReference type="InterPro" id="IPR016039">
    <property type="entry name" value="Thiolase-like"/>
</dbReference>
<evidence type="ECO:0000256" key="14">
    <source>
        <dbReference type="HAMAP-Rule" id="MF_01815"/>
    </source>
</evidence>
<evidence type="ECO:0000256" key="7">
    <source>
        <dbReference type="ARBA" id="ARBA00023160"/>
    </source>
</evidence>
<keyword evidence="7 14" id="KW-0275">Fatty acid biosynthesis</keyword>
<feature type="domain" description="Beta-ketoacyl-[acyl-carrier-protein] synthase III C-terminal" evidence="15">
    <location>
        <begin position="253"/>
        <end position="342"/>
    </location>
</feature>
<reference evidence="17 18" key="2">
    <citation type="submission" date="2015-05" db="EMBL/GenBank/DDBJ databases">
        <title>Lifestyle Evolution in Cyanobacterial Symbionts of Sponges.</title>
        <authorList>
            <person name="Burgsdorf I."/>
            <person name="Slaby B.M."/>
            <person name="Handley K.M."/>
            <person name="Haber M."/>
            <person name="Blom J."/>
            <person name="Marshall C.W."/>
            <person name="Gilbert J.A."/>
            <person name="Hentschel U."/>
            <person name="Steindler L."/>
        </authorList>
    </citation>
    <scope>NUCLEOTIDE SEQUENCE [LARGE SCALE GENOMIC DNA]</scope>
    <source>
        <strain evidence="17">15L</strain>
    </source>
</reference>
<dbReference type="PATRIC" id="fig|1608419.3.peg.2319"/>
<comment type="subunit">
    <text evidence="14">Homodimer.</text>
</comment>
<comment type="catalytic activity">
    <reaction evidence="13">
        <text>3-methylbutanoyl-CoA + malonyl-[ACP] + H(+) = 5-methyl-3-oxohexanoyl-[ACP] + CO2 + CoA</text>
        <dbReference type="Rhea" id="RHEA:42272"/>
        <dbReference type="Rhea" id="RHEA-COMP:9623"/>
        <dbReference type="Rhea" id="RHEA-COMP:9941"/>
        <dbReference type="ChEBI" id="CHEBI:15378"/>
        <dbReference type="ChEBI" id="CHEBI:16526"/>
        <dbReference type="ChEBI" id="CHEBI:57287"/>
        <dbReference type="ChEBI" id="CHEBI:57345"/>
        <dbReference type="ChEBI" id="CHEBI:78449"/>
        <dbReference type="ChEBI" id="CHEBI:78822"/>
        <dbReference type="EC" id="2.3.1.300"/>
    </reaction>
    <physiologicalReaction direction="left-to-right" evidence="13">
        <dbReference type="Rhea" id="RHEA:42273"/>
    </physiologicalReaction>
</comment>
<feature type="domain" description="Beta-ketoacyl-[acyl-carrier-protein] synthase III N-terminal" evidence="16">
    <location>
        <begin position="120"/>
        <end position="199"/>
    </location>
</feature>
<protein>
    <recommendedName>
        <fullName evidence="14">Beta-ketoacyl-[acyl-carrier-protein] synthase III</fullName>
        <shortName evidence="14">Beta-ketoacyl-ACP synthase III</shortName>
        <shortName evidence="14">KAS III</shortName>
        <ecNumber evidence="14">2.3.1.180</ecNumber>
    </recommendedName>
    <alternativeName>
        <fullName evidence="14">3-oxoacyl-[acyl-carrier-protein] synthase 3</fullName>
    </alternativeName>
    <alternativeName>
        <fullName evidence="14">3-oxoacyl-[acyl-carrier-protein] synthase III</fullName>
    </alternativeName>
</protein>
<comment type="similarity">
    <text evidence="2 14">Belongs to the thiolase-like superfamily. FabH family.</text>
</comment>
<comment type="function">
    <text evidence="14">Catalyzes the condensation reaction of fatty acid synthesis by the addition to an acyl acceptor of two carbons from malonyl-ACP. Catalyzes the first condensation reaction which initiates fatty acid synthesis and may therefore play a role in governing the total rate of fatty acid production. Possesses both acetoacetyl-ACP synthase and acetyl transacylase activities. Its substrate specificity determines the biosynthesis of branched-chain and/or straight-chain of fatty acids.</text>
</comment>
<accession>A0A0G8AW55</accession>
<dbReference type="Pfam" id="PF08545">
    <property type="entry name" value="ACP_syn_III"/>
    <property type="match status" value="1"/>
</dbReference>
<evidence type="ECO:0000259" key="16">
    <source>
        <dbReference type="Pfam" id="PF08545"/>
    </source>
</evidence>
<dbReference type="GO" id="GO:0005737">
    <property type="term" value="C:cytoplasm"/>
    <property type="evidence" value="ECO:0007669"/>
    <property type="project" value="UniProtKB-SubCell"/>
</dbReference>
<name>A0A0G8AW55_9SYNE</name>
<keyword evidence="14" id="KW-0963">Cytoplasm</keyword>
<evidence type="ECO:0000256" key="3">
    <source>
        <dbReference type="ARBA" id="ARBA00022516"/>
    </source>
</evidence>
<comment type="subcellular location">
    <subcellularLocation>
        <location evidence="14">Cytoplasm</location>
    </subcellularLocation>
</comment>
<keyword evidence="9 14" id="KW-0012">Acyltransferase</keyword>
<evidence type="ECO:0000256" key="8">
    <source>
        <dbReference type="ARBA" id="ARBA00023268"/>
    </source>
</evidence>
<comment type="pathway">
    <text evidence="1 14">Lipid metabolism; fatty acid biosynthesis.</text>
</comment>
<evidence type="ECO:0000256" key="9">
    <source>
        <dbReference type="ARBA" id="ARBA00023315"/>
    </source>
</evidence>
<feature type="active site" evidence="14">
    <location>
        <position position="126"/>
    </location>
</feature>
<evidence type="ECO:0000256" key="6">
    <source>
        <dbReference type="ARBA" id="ARBA00023098"/>
    </source>
</evidence>
<evidence type="ECO:0000256" key="11">
    <source>
        <dbReference type="ARBA" id="ARBA00052407"/>
    </source>
</evidence>
<evidence type="ECO:0000259" key="15">
    <source>
        <dbReference type="Pfam" id="PF08541"/>
    </source>
</evidence>
<dbReference type="NCBIfam" id="TIGR00747">
    <property type="entry name" value="fabH"/>
    <property type="match status" value="1"/>
</dbReference>
<keyword evidence="4 14" id="KW-0808">Transferase</keyword>
<evidence type="ECO:0000256" key="13">
    <source>
        <dbReference type="ARBA" id="ARBA00052985"/>
    </source>
</evidence>
<dbReference type="InterPro" id="IPR013751">
    <property type="entry name" value="ACP_syn_III_N"/>
</dbReference>
<dbReference type="PANTHER" id="PTHR43091">
    <property type="entry name" value="3-OXOACYL-[ACYL-CARRIER-PROTEIN] SYNTHASE"/>
    <property type="match status" value="1"/>
</dbReference>
<dbReference type="InterPro" id="IPR004655">
    <property type="entry name" value="FabH"/>
</dbReference>
<comment type="caution">
    <text evidence="17">The sequence shown here is derived from an EMBL/GenBank/DDBJ whole genome shotgun (WGS) entry which is preliminary data.</text>
</comment>
<dbReference type="PANTHER" id="PTHR43091:SF1">
    <property type="entry name" value="BETA-KETOACYL-[ACYL-CARRIER-PROTEIN] SYNTHASE III, CHLOROPLASTIC"/>
    <property type="match status" value="1"/>
</dbReference>
<dbReference type="EMBL" id="JYFQ01000081">
    <property type="protein sequence ID" value="KKZ13602.1"/>
    <property type="molecule type" value="Genomic_DNA"/>
</dbReference>
<evidence type="ECO:0000256" key="12">
    <source>
        <dbReference type="ARBA" id="ARBA00052467"/>
    </source>
</evidence>
<organism evidence="17 18">
    <name type="scientific">Candidatus Synechococcus spongiarum 15L</name>
    <dbReference type="NCBI Taxonomy" id="1608419"/>
    <lineage>
        <taxon>Bacteria</taxon>
        <taxon>Bacillati</taxon>
        <taxon>Cyanobacteriota</taxon>
        <taxon>Cyanophyceae</taxon>
        <taxon>Synechococcales</taxon>
        <taxon>Synechococcaceae</taxon>
        <taxon>Synechococcus</taxon>
    </lineage>
</organism>
<comment type="catalytic activity">
    <reaction evidence="10">
        <text>malonyl-[ACP] + acetyl-CoA + H(+) = 3-oxobutanoyl-[ACP] + CO2 + CoA</text>
        <dbReference type="Rhea" id="RHEA:12080"/>
        <dbReference type="Rhea" id="RHEA-COMP:9623"/>
        <dbReference type="Rhea" id="RHEA-COMP:9625"/>
        <dbReference type="ChEBI" id="CHEBI:15378"/>
        <dbReference type="ChEBI" id="CHEBI:16526"/>
        <dbReference type="ChEBI" id="CHEBI:57287"/>
        <dbReference type="ChEBI" id="CHEBI:57288"/>
        <dbReference type="ChEBI" id="CHEBI:78449"/>
        <dbReference type="ChEBI" id="CHEBI:78450"/>
        <dbReference type="EC" id="2.3.1.180"/>
    </reaction>
    <physiologicalReaction direction="left-to-right" evidence="10">
        <dbReference type="Rhea" id="RHEA:12081"/>
    </physiologicalReaction>
</comment>
<evidence type="ECO:0000256" key="5">
    <source>
        <dbReference type="ARBA" id="ARBA00022832"/>
    </source>
</evidence>
<dbReference type="GO" id="GO:0006633">
    <property type="term" value="P:fatty acid biosynthetic process"/>
    <property type="evidence" value="ECO:0007669"/>
    <property type="project" value="UniProtKB-UniRule"/>
</dbReference>
<evidence type="ECO:0000256" key="4">
    <source>
        <dbReference type="ARBA" id="ARBA00022679"/>
    </source>
</evidence>
<dbReference type="Pfam" id="PF08541">
    <property type="entry name" value="ACP_syn_III_C"/>
    <property type="match status" value="1"/>
</dbReference>
<dbReference type="Proteomes" id="UP000035037">
    <property type="component" value="Unassembled WGS sequence"/>
</dbReference>
<feature type="region of interest" description="ACP-binding" evidence="14">
    <location>
        <begin position="270"/>
        <end position="274"/>
    </location>
</feature>
<keyword evidence="8 14" id="KW-0511">Multifunctional enzyme</keyword>
<dbReference type="EC" id="2.3.1.180" evidence="14"/>
<dbReference type="FunFam" id="3.40.47.10:FF:000004">
    <property type="entry name" value="3-oxoacyl-[acyl-carrier-protein] synthase 3"/>
    <property type="match status" value="1"/>
</dbReference>
<evidence type="ECO:0000256" key="10">
    <source>
        <dbReference type="ARBA" id="ARBA00051096"/>
    </source>
</evidence>
<reference evidence="17 18" key="1">
    <citation type="submission" date="2015-02" db="EMBL/GenBank/DDBJ databases">
        <authorList>
            <person name="Slaby B."/>
            <person name="Hentschel U."/>
        </authorList>
    </citation>
    <scope>NUCLEOTIDE SEQUENCE [LARGE SCALE GENOMIC DNA]</scope>
    <source>
        <strain evidence="17">15L</strain>
    </source>
</reference>
<evidence type="ECO:0000256" key="2">
    <source>
        <dbReference type="ARBA" id="ARBA00008642"/>
    </source>
</evidence>